<gene>
    <name evidence="5" type="ORF">V5O48_013728</name>
</gene>
<keyword evidence="6" id="KW-1185">Reference proteome</keyword>
<keyword evidence="2" id="KW-0378">Hydrolase</keyword>
<evidence type="ECO:0000259" key="4">
    <source>
        <dbReference type="Pfam" id="PF00561"/>
    </source>
</evidence>
<dbReference type="Gene3D" id="3.40.50.1820">
    <property type="entry name" value="alpha/beta hydrolase"/>
    <property type="match status" value="1"/>
</dbReference>
<dbReference type="InterPro" id="IPR051601">
    <property type="entry name" value="Serine_prot/Carboxylest_S33"/>
</dbReference>
<dbReference type="InterPro" id="IPR000073">
    <property type="entry name" value="AB_hydrolase_1"/>
</dbReference>
<keyword evidence="3" id="KW-0732">Signal</keyword>
<evidence type="ECO:0000313" key="6">
    <source>
        <dbReference type="Proteomes" id="UP001465976"/>
    </source>
</evidence>
<protein>
    <recommendedName>
        <fullName evidence="4">AB hydrolase-1 domain-containing protein</fullName>
    </recommendedName>
</protein>
<evidence type="ECO:0000256" key="3">
    <source>
        <dbReference type="SAM" id="SignalP"/>
    </source>
</evidence>
<organism evidence="5 6">
    <name type="scientific">Marasmius crinis-equi</name>
    <dbReference type="NCBI Taxonomy" id="585013"/>
    <lineage>
        <taxon>Eukaryota</taxon>
        <taxon>Fungi</taxon>
        <taxon>Dikarya</taxon>
        <taxon>Basidiomycota</taxon>
        <taxon>Agaricomycotina</taxon>
        <taxon>Agaricomycetes</taxon>
        <taxon>Agaricomycetidae</taxon>
        <taxon>Agaricales</taxon>
        <taxon>Marasmiineae</taxon>
        <taxon>Marasmiaceae</taxon>
        <taxon>Marasmius</taxon>
    </lineage>
</organism>
<dbReference type="PANTHER" id="PTHR43248:SF25">
    <property type="entry name" value="AB HYDROLASE-1 DOMAIN-CONTAINING PROTEIN-RELATED"/>
    <property type="match status" value="1"/>
</dbReference>
<name>A0ABR3EZA3_9AGAR</name>
<feature type="non-terminal residue" evidence="5">
    <location>
        <position position="483"/>
    </location>
</feature>
<dbReference type="PANTHER" id="PTHR43248">
    <property type="entry name" value="2-SUCCINYL-6-HYDROXY-2,4-CYCLOHEXADIENE-1-CARBOXYLATE SYNTHASE"/>
    <property type="match status" value="1"/>
</dbReference>
<dbReference type="Proteomes" id="UP001465976">
    <property type="component" value="Unassembled WGS sequence"/>
</dbReference>
<dbReference type="Pfam" id="PF00561">
    <property type="entry name" value="Abhydrolase_1"/>
    <property type="match status" value="1"/>
</dbReference>
<comment type="caution">
    <text evidence="5">The sequence shown here is derived from an EMBL/GenBank/DDBJ whole genome shotgun (WGS) entry which is preliminary data.</text>
</comment>
<evidence type="ECO:0000256" key="2">
    <source>
        <dbReference type="ARBA" id="ARBA00022801"/>
    </source>
</evidence>
<comment type="similarity">
    <text evidence="1">Belongs to the peptidase S33 family.</text>
</comment>
<dbReference type="InterPro" id="IPR029058">
    <property type="entry name" value="AB_hydrolase_fold"/>
</dbReference>
<accession>A0ABR3EZA3</accession>
<feature type="chain" id="PRO_5047368500" description="AB hydrolase-1 domain-containing protein" evidence="3">
    <location>
        <begin position="19"/>
        <end position="483"/>
    </location>
</feature>
<sequence length="483" mass="53504">MTKHFLLISAYLSCAVHATANCLVPDRLTARADAPAWNESSWGSLEPSKDLNWVPCYPDEGRFECTRLQVPLDYSNPDDGRTAAIALVRVAANVSSDSPDYRGPVLFNPGGPGFSAVDLILSRGPSFQETLGPQFDIVGFDPRGIRRSTPRIEFYQSPAERTLKHFGPRELNNSLLDTVQSYWGNVKVMGALAYERGKDYLPYMNTDYVARDMLSIAQAHGREKVQFWGFSYGSVLGYTFAAMFPDKVERLIIDGVMDIEDYYTSSSLHDPFRQKLALTTMTAKWLTGLETVDKTLEWFFKSCHEAGPDACAFYEDSPEAIQNRLEGVYAKIIDSPIAVPAGENWSYTLVHYGSVHLLVLLPFLYNPKDWPALAEVLKALDERNTTALSAAFGEAPIACESAAFEANPEAFTAFICNDGDPVPTDLEAAEAHYQESVEFSSFGSFWASTRIACSGWSQDIPKTRFRGPFAGNTSFPLLLIGNT</sequence>
<feature type="domain" description="AB hydrolase-1" evidence="4">
    <location>
        <begin position="104"/>
        <end position="256"/>
    </location>
</feature>
<evidence type="ECO:0000256" key="1">
    <source>
        <dbReference type="ARBA" id="ARBA00010088"/>
    </source>
</evidence>
<proteinExistence type="inferred from homology"/>
<evidence type="ECO:0000313" key="5">
    <source>
        <dbReference type="EMBL" id="KAL0568268.1"/>
    </source>
</evidence>
<feature type="signal peptide" evidence="3">
    <location>
        <begin position="1"/>
        <end position="18"/>
    </location>
</feature>
<dbReference type="EMBL" id="JBAHYK010001379">
    <property type="protein sequence ID" value="KAL0568268.1"/>
    <property type="molecule type" value="Genomic_DNA"/>
</dbReference>
<reference evidence="5 6" key="1">
    <citation type="submission" date="2024-02" db="EMBL/GenBank/DDBJ databases">
        <title>A draft genome for the cacao thread blight pathogen Marasmius crinis-equi.</title>
        <authorList>
            <person name="Cohen S.P."/>
            <person name="Baruah I.K."/>
            <person name="Amoako-Attah I."/>
            <person name="Bukari Y."/>
            <person name="Meinhardt L.W."/>
            <person name="Bailey B.A."/>
        </authorList>
    </citation>
    <scope>NUCLEOTIDE SEQUENCE [LARGE SCALE GENOMIC DNA]</scope>
    <source>
        <strain evidence="5 6">GH-76</strain>
    </source>
</reference>
<dbReference type="SUPFAM" id="SSF53474">
    <property type="entry name" value="alpha/beta-Hydrolases"/>
    <property type="match status" value="1"/>
</dbReference>